<evidence type="ECO:0000256" key="5">
    <source>
        <dbReference type="ARBA" id="ARBA00023136"/>
    </source>
</evidence>
<feature type="domain" description="Phosphatidic acid phosphatase type 2/haloperoxidase" evidence="7">
    <location>
        <begin position="109"/>
        <end position="259"/>
    </location>
</feature>
<gene>
    <name evidence="9" type="primary">LOC117567875</name>
</gene>
<evidence type="ECO:0000256" key="6">
    <source>
        <dbReference type="SAM" id="Phobius"/>
    </source>
</evidence>
<feature type="transmembrane region" description="Helical" evidence="6">
    <location>
        <begin position="12"/>
        <end position="29"/>
    </location>
</feature>
<dbReference type="GO" id="GO:0007165">
    <property type="term" value="P:signal transduction"/>
    <property type="evidence" value="ECO:0007669"/>
    <property type="project" value="TreeGrafter"/>
</dbReference>
<evidence type="ECO:0000313" key="9">
    <source>
        <dbReference type="RefSeq" id="XP_034104035.1"/>
    </source>
</evidence>
<feature type="transmembrane region" description="Helical" evidence="6">
    <location>
        <begin position="55"/>
        <end position="78"/>
    </location>
</feature>
<dbReference type="AlphaFoldDB" id="A0A6P8WZG1"/>
<organism evidence="8 9">
    <name type="scientific">Drosophila albomicans</name>
    <name type="common">Fruit fly</name>
    <dbReference type="NCBI Taxonomy" id="7291"/>
    <lineage>
        <taxon>Eukaryota</taxon>
        <taxon>Metazoa</taxon>
        <taxon>Ecdysozoa</taxon>
        <taxon>Arthropoda</taxon>
        <taxon>Hexapoda</taxon>
        <taxon>Insecta</taxon>
        <taxon>Pterygota</taxon>
        <taxon>Neoptera</taxon>
        <taxon>Endopterygota</taxon>
        <taxon>Diptera</taxon>
        <taxon>Brachycera</taxon>
        <taxon>Muscomorpha</taxon>
        <taxon>Ephydroidea</taxon>
        <taxon>Drosophilidae</taxon>
        <taxon>Drosophila</taxon>
    </lineage>
</organism>
<sequence>MSSKYSKLLRGICDLLLWAALTTASLLLMKLVKPFKRGFFCGDESLSYPLKESTIGSLMLIGITLTVPTAVIVVVELFKQLPLGPGGREAAKRDGYRLGHRIGQLYKQAGYYLFGLAMLTFSTVLTKLCIGRLRPHFFAVCQPRLEDGSTCYDAQNAGHYITNYSCSNPNISSFQLQQLNQSFPSGHASMIMYAMLYLAIYLQAALSTRISKLLKHLLQFLFVMFGWYVSLSRITDYWHHWSDVLAGVFLGVLFAWLTSVYVADLFAFKRFNRTGYSANTLKKAQVSPKSSTKSQSQAAAAASAAANVPPALPAYTFGTLPYLAAHPAQAQYAQTYHNYGYVP</sequence>
<proteinExistence type="inferred from homology"/>
<name>A0A6P8WZG1_DROAB</name>
<keyword evidence="3 6" id="KW-0812">Transmembrane</keyword>
<dbReference type="GO" id="GO:0005886">
    <property type="term" value="C:plasma membrane"/>
    <property type="evidence" value="ECO:0007669"/>
    <property type="project" value="TreeGrafter"/>
</dbReference>
<dbReference type="Gene3D" id="1.20.144.10">
    <property type="entry name" value="Phosphatidic acid phosphatase type 2/haloperoxidase"/>
    <property type="match status" value="1"/>
</dbReference>
<evidence type="ECO:0000256" key="2">
    <source>
        <dbReference type="ARBA" id="ARBA00008816"/>
    </source>
</evidence>
<evidence type="ECO:0000313" key="8">
    <source>
        <dbReference type="Proteomes" id="UP000515160"/>
    </source>
</evidence>
<keyword evidence="8" id="KW-1185">Reference proteome</keyword>
<feature type="transmembrane region" description="Helical" evidence="6">
    <location>
        <begin position="213"/>
        <end position="232"/>
    </location>
</feature>
<dbReference type="InterPro" id="IPR043216">
    <property type="entry name" value="PAP-like"/>
</dbReference>
<feature type="transmembrane region" description="Helical" evidence="6">
    <location>
        <begin position="186"/>
        <end position="206"/>
    </location>
</feature>
<evidence type="ECO:0000259" key="7">
    <source>
        <dbReference type="SMART" id="SM00014"/>
    </source>
</evidence>
<reference evidence="9" key="1">
    <citation type="submission" date="2025-08" db="UniProtKB">
        <authorList>
            <consortium name="RefSeq"/>
        </authorList>
    </citation>
    <scope>IDENTIFICATION</scope>
    <source>
        <strain evidence="9">15112-1751.03</strain>
        <tissue evidence="9">Whole Adult</tissue>
    </source>
</reference>
<dbReference type="SMART" id="SM00014">
    <property type="entry name" value="acidPPc"/>
    <property type="match status" value="1"/>
</dbReference>
<comment type="similarity">
    <text evidence="2">Belongs to the PA-phosphatase related phosphoesterase family.</text>
</comment>
<dbReference type="GO" id="GO:0006644">
    <property type="term" value="P:phospholipid metabolic process"/>
    <property type="evidence" value="ECO:0007669"/>
    <property type="project" value="InterPro"/>
</dbReference>
<dbReference type="GO" id="GO:0046839">
    <property type="term" value="P:phospholipid dephosphorylation"/>
    <property type="evidence" value="ECO:0007669"/>
    <property type="project" value="TreeGrafter"/>
</dbReference>
<evidence type="ECO:0000256" key="3">
    <source>
        <dbReference type="ARBA" id="ARBA00022692"/>
    </source>
</evidence>
<dbReference type="GO" id="GO:0008195">
    <property type="term" value="F:phosphatidate phosphatase activity"/>
    <property type="evidence" value="ECO:0007669"/>
    <property type="project" value="TreeGrafter"/>
</dbReference>
<dbReference type="Proteomes" id="UP000515160">
    <property type="component" value="Chromosome 3"/>
</dbReference>
<feature type="transmembrane region" description="Helical" evidence="6">
    <location>
        <begin position="244"/>
        <end position="263"/>
    </location>
</feature>
<dbReference type="SUPFAM" id="SSF48317">
    <property type="entry name" value="Acid phosphatase/Vanadium-dependent haloperoxidase"/>
    <property type="match status" value="1"/>
</dbReference>
<dbReference type="PANTHER" id="PTHR10165">
    <property type="entry name" value="LIPID PHOSPHATE PHOSPHATASE"/>
    <property type="match status" value="1"/>
</dbReference>
<dbReference type="CDD" id="cd03384">
    <property type="entry name" value="PAP2_wunen"/>
    <property type="match status" value="1"/>
</dbReference>
<feature type="transmembrane region" description="Helical" evidence="6">
    <location>
        <begin position="109"/>
        <end position="128"/>
    </location>
</feature>
<dbReference type="InterPro" id="IPR000326">
    <property type="entry name" value="PAP2/HPO"/>
</dbReference>
<evidence type="ECO:0000256" key="1">
    <source>
        <dbReference type="ARBA" id="ARBA00004141"/>
    </source>
</evidence>
<evidence type="ECO:0000256" key="4">
    <source>
        <dbReference type="ARBA" id="ARBA00022989"/>
    </source>
</evidence>
<keyword evidence="5 6" id="KW-0472">Membrane</keyword>
<comment type="subcellular location">
    <subcellularLocation>
        <location evidence="1">Membrane</location>
        <topology evidence="1">Multi-pass membrane protein</topology>
    </subcellularLocation>
</comment>
<dbReference type="Pfam" id="PF01569">
    <property type="entry name" value="PAP2"/>
    <property type="match status" value="1"/>
</dbReference>
<dbReference type="OrthoDB" id="8907274at2759"/>
<dbReference type="GeneID" id="117567875"/>
<keyword evidence="4 6" id="KW-1133">Transmembrane helix</keyword>
<protein>
    <submittedName>
        <fullName evidence="9">Phosphatidate phosphatase</fullName>
    </submittedName>
</protein>
<accession>A0A6P8WZG1</accession>
<dbReference type="RefSeq" id="XP_034104035.1">
    <property type="nucleotide sequence ID" value="XM_034248144.2"/>
</dbReference>
<dbReference type="PANTHER" id="PTHR10165:SF197">
    <property type="entry name" value="FI04477P-RELATED"/>
    <property type="match status" value="1"/>
</dbReference>
<dbReference type="InterPro" id="IPR036938">
    <property type="entry name" value="PAP2/HPO_sf"/>
</dbReference>